<feature type="compositionally biased region" description="Polar residues" evidence="8">
    <location>
        <begin position="990"/>
        <end position="1000"/>
    </location>
</feature>
<keyword evidence="3 7" id="KW-0805">Transcription regulation</keyword>
<dbReference type="GO" id="GO:0006357">
    <property type="term" value="P:regulation of transcription by RNA polymerase II"/>
    <property type="evidence" value="ECO:0007669"/>
    <property type="project" value="InterPro"/>
</dbReference>
<feature type="compositionally biased region" description="Polar residues" evidence="8">
    <location>
        <begin position="961"/>
        <end position="983"/>
    </location>
</feature>
<name>A0A8K0US32_9AGAR</name>
<keyword evidence="4 7" id="KW-0804">Transcription</keyword>
<dbReference type="PANTHER" id="PTHR14898">
    <property type="entry name" value="ENHANCER OF POLYCOMB"/>
    <property type="match status" value="1"/>
</dbReference>
<feature type="domain" description="Enhancer of polycomb-like N-terminal" evidence="9">
    <location>
        <begin position="15"/>
        <end position="208"/>
    </location>
</feature>
<evidence type="ECO:0000313" key="10">
    <source>
        <dbReference type="EMBL" id="KAH8101928.1"/>
    </source>
</evidence>
<evidence type="ECO:0000259" key="9">
    <source>
        <dbReference type="Pfam" id="PF10513"/>
    </source>
</evidence>
<sequence length="1010" mass="110729">MPRNHNAGPSTHRNRNRVTNKTRLKVIKESIDADPIVLDEDEEKARVVSTAGVDAEDANEHHLQAVLNAAASRHQGRSRTSTGEGAVAPAAYIPTPGSTSTVENYNEFYPADRWRDPNTYVKTSDTVEEAIADSLTGGFIYYMDERDKEWLDKNNEEARGEGTSAQGAVLSTTRSGRSARKGKEPVEGPQAIAMSEDEFELVMAVFEKVTHEKTPFLHHSLEQGSSLFPSFTEYQDVFAIQLHPTMFALPVLPSWVPPPQQLSKLAKAVYPHWSKRRQERGGHPIIPIVNLDETDTRNESYICFRRREIKAARKTRAQQAPYGERMQRLQSEMLSAIDIAKLVVQRESLKKETASLGLSQAEARFRVADLKRKFTSLGTKEDEDLWYDKERAPKKPRLEASGYVTTAFDVCPSALIFLARRLPIKTRTGGNGEYSPIPQEPTMRPQDRYLMIQKQIDDDAARRREKDHHWEDLVDNPYQPTPTTLASRHWKTVSETQQTKAPGAPRATRLRYGRGGRMHLDRHLFAPRTLPEPSDSDDEETRDRVLRLKSQWRFDDDDAPAVGYKGAEERHRQLVDDWDLKYLPYRMTLMSDGDYHTLTTDCSLTVLSPEGRPQQYTPFKLGAPSRREHSTTQRPSSSATPSSSTPSRQPNGATIAIPSNPPNGTAISMPVQVKNMQPNMPPPNGVRVPSGGPRLPSSAPPTASSGVPSQLSPISTTNGMTHTASASAVPSDPDSQVKPSASPIAKPSTPSEGTAPPATPAVELIVPTSVSPSRPKSQTQHMTLPVASNFHLPVNFPTLTPTTPYHPGVRPSGMNAVQQLQAMKQPQYSNMIGDHSVVSAQHHMRTPASYMTANFNAQLAAARQMQWTAVTVAQQQHQQQQAAQVSRNTPINIVDANGMDASMAAVLTPPPLQNSPTRVPSSNGNRSVSLKPGMSSPALAHAMSPQGRASPANIARLTPHGHTSSPHLVSPSLTAAQVAQSSPSRPPQATLPSPSLQTRQAVGGSGAVGY</sequence>
<keyword evidence="5 7" id="KW-0539">Nucleus</keyword>
<gene>
    <name evidence="10" type="ORF">BXZ70DRAFT_85846</name>
</gene>
<organism evidence="10 11">
    <name type="scientific">Cristinia sonorae</name>
    <dbReference type="NCBI Taxonomy" id="1940300"/>
    <lineage>
        <taxon>Eukaryota</taxon>
        <taxon>Fungi</taxon>
        <taxon>Dikarya</taxon>
        <taxon>Basidiomycota</taxon>
        <taxon>Agaricomycotina</taxon>
        <taxon>Agaricomycetes</taxon>
        <taxon>Agaricomycetidae</taxon>
        <taxon>Agaricales</taxon>
        <taxon>Pleurotineae</taxon>
        <taxon>Stephanosporaceae</taxon>
        <taxon>Cristinia</taxon>
    </lineage>
</organism>
<feature type="compositionally biased region" description="Low complexity" evidence="8">
    <location>
        <begin position="724"/>
        <end position="734"/>
    </location>
</feature>
<feature type="region of interest" description="Disordered" evidence="8">
    <location>
        <begin position="607"/>
        <end position="759"/>
    </location>
</feature>
<reference evidence="10" key="1">
    <citation type="journal article" date="2021" name="New Phytol.">
        <title>Evolutionary innovations through gain and loss of genes in the ectomycorrhizal Boletales.</title>
        <authorList>
            <person name="Wu G."/>
            <person name="Miyauchi S."/>
            <person name="Morin E."/>
            <person name="Kuo A."/>
            <person name="Drula E."/>
            <person name="Varga T."/>
            <person name="Kohler A."/>
            <person name="Feng B."/>
            <person name="Cao Y."/>
            <person name="Lipzen A."/>
            <person name="Daum C."/>
            <person name="Hundley H."/>
            <person name="Pangilinan J."/>
            <person name="Johnson J."/>
            <person name="Barry K."/>
            <person name="LaButti K."/>
            <person name="Ng V."/>
            <person name="Ahrendt S."/>
            <person name="Min B."/>
            <person name="Choi I.G."/>
            <person name="Park H."/>
            <person name="Plett J.M."/>
            <person name="Magnuson J."/>
            <person name="Spatafora J.W."/>
            <person name="Nagy L.G."/>
            <person name="Henrissat B."/>
            <person name="Grigoriev I.V."/>
            <person name="Yang Z.L."/>
            <person name="Xu J."/>
            <person name="Martin F.M."/>
        </authorList>
    </citation>
    <scope>NUCLEOTIDE SEQUENCE</scope>
    <source>
        <strain evidence="10">KKN 215</strain>
    </source>
</reference>
<comment type="subcellular location">
    <subcellularLocation>
        <location evidence="1 7">Nucleus</location>
    </subcellularLocation>
</comment>
<evidence type="ECO:0000256" key="6">
    <source>
        <dbReference type="ARBA" id="ARBA00025513"/>
    </source>
</evidence>
<feature type="compositionally biased region" description="Low complexity" evidence="8">
    <location>
        <begin position="632"/>
        <end position="650"/>
    </location>
</feature>
<evidence type="ECO:0000256" key="5">
    <source>
        <dbReference type="ARBA" id="ARBA00023242"/>
    </source>
</evidence>
<dbReference type="EMBL" id="JAEVFJ010000011">
    <property type="protein sequence ID" value="KAH8101928.1"/>
    <property type="molecule type" value="Genomic_DNA"/>
</dbReference>
<feature type="region of interest" description="Disordered" evidence="8">
    <location>
        <begin position="71"/>
        <end position="98"/>
    </location>
</feature>
<evidence type="ECO:0000256" key="8">
    <source>
        <dbReference type="SAM" id="MobiDB-lite"/>
    </source>
</evidence>
<feature type="compositionally biased region" description="Polar residues" evidence="8">
    <location>
        <begin position="163"/>
        <end position="176"/>
    </location>
</feature>
<dbReference type="Pfam" id="PF10513">
    <property type="entry name" value="EPL1"/>
    <property type="match status" value="1"/>
</dbReference>
<feature type="region of interest" description="Disordered" evidence="8">
    <location>
        <begin position="906"/>
        <end position="1010"/>
    </location>
</feature>
<feature type="compositionally biased region" description="Polar residues" evidence="8">
    <location>
        <begin position="914"/>
        <end position="928"/>
    </location>
</feature>
<comment type="similarity">
    <text evidence="2 7">Belongs to the enhancer of polycomb family.</text>
</comment>
<protein>
    <recommendedName>
        <fullName evidence="7">Enhancer of polycomb-like protein</fullName>
    </recommendedName>
</protein>
<comment type="caution">
    <text evidence="10">The sequence shown here is derived from an EMBL/GenBank/DDBJ whole genome shotgun (WGS) entry which is preliminary data.</text>
</comment>
<evidence type="ECO:0000256" key="3">
    <source>
        <dbReference type="ARBA" id="ARBA00023015"/>
    </source>
</evidence>
<proteinExistence type="inferred from homology"/>
<dbReference type="AlphaFoldDB" id="A0A8K0US32"/>
<evidence type="ECO:0000256" key="7">
    <source>
        <dbReference type="RuleBase" id="RU361124"/>
    </source>
</evidence>
<dbReference type="InterPro" id="IPR019542">
    <property type="entry name" value="Enhancer_polycomb-like_N"/>
</dbReference>
<evidence type="ECO:0000313" key="11">
    <source>
        <dbReference type="Proteomes" id="UP000813824"/>
    </source>
</evidence>
<feature type="region of interest" description="Disordered" evidence="8">
    <location>
        <begin position="156"/>
        <end position="188"/>
    </location>
</feature>
<comment type="function">
    <text evidence="6">Component of the NuA4 histone acetyltransferase complex which is involved in transcriptional activation of selected genes principally by acetylation of nucleosomal histone H4 and H2A. The NuA4 complex is also involved in DNA repair. Involved in gene silencing by neighboring heterochromatin, blockage of the silencing spreading along the chromosome, and required for cell cycle progression through G2/M.</text>
</comment>
<feature type="compositionally biased region" description="Polar residues" evidence="8">
    <location>
        <begin position="700"/>
        <end position="723"/>
    </location>
</feature>
<dbReference type="OrthoDB" id="435275at2759"/>
<feature type="compositionally biased region" description="Basic residues" evidence="8">
    <location>
        <begin position="12"/>
        <end position="22"/>
    </location>
</feature>
<dbReference type="Proteomes" id="UP000813824">
    <property type="component" value="Unassembled WGS sequence"/>
</dbReference>
<evidence type="ECO:0000256" key="1">
    <source>
        <dbReference type="ARBA" id="ARBA00004123"/>
    </source>
</evidence>
<evidence type="ECO:0000256" key="4">
    <source>
        <dbReference type="ARBA" id="ARBA00023163"/>
    </source>
</evidence>
<dbReference type="GO" id="GO:0005634">
    <property type="term" value="C:nucleus"/>
    <property type="evidence" value="ECO:0007669"/>
    <property type="project" value="UniProtKB-SubCell"/>
</dbReference>
<keyword evidence="11" id="KW-1185">Reference proteome</keyword>
<evidence type="ECO:0000256" key="2">
    <source>
        <dbReference type="ARBA" id="ARBA00008035"/>
    </source>
</evidence>
<dbReference type="GO" id="GO:0035267">
    <property type="term" value="C:NuA4 histone acetyltransferase complex"/>
    <property type="evidence" value="ECO:0007669"/>
    <property type="project" value="InterPro"/>
</dbReference>
<dbReference type="InterPro" id="IPR024943">
    <property type="entry name" value="Enhancer_polycomb"/>
</dbReference>
<feature type="region of interest" description="Disordered" evidence="8">
    <location>
        <begin position="1"/>
        <end position="22"/>
    </location>
</feature>
<accession>A0A8K0US32</accession>